<evidence type="ECO:0000256" key="1">
    <source>
        <dbReference type="ARBA" id="ARBA00008520"/>
    </source>
</evidence>
<dbReference type="InterPro" id="IPR006059">
    <property type="entry name" value="SBP"/>
</dbReference>
<dbReference type="PANTHER" id="PTHR30061">
    <property type="entry name" value="MALTOSE-BINDING PERIPLASMIC PROTEIN"/>
    <property type="match status" value="1"/>
</dbReference>
<evidence type="ECO:0000313" key="7">
    <source>
        <dbReference type="Proteomes" id="UP000095651"/>
    </source>
</evidence>
<gene>
    <name evidence="6" type="ORF">ERS852407_04416</name>
</gene>
<comment type="similarity">
    <text evidence="1">Belongs to the bacterial solute-binding protein 1 family.</text>
</comment>
<keyword evidence="2" id="KW-0813">Transport</keyword>
<dbReference type="AlphaFoldDB" id="A0A174J5C0"/>
<dbReference type="PROSITE" id="PS51257">
    <property type="entry name" value="PROKAR_LIPOPROTEIN"/>
    <property type="match status" value="1"/>
</dbReference>
<evidence type="ECO:0000256" key="5">
    <source>
        <dbReference type="SAM" id="SignalP"/>
    </source>
</evidence>
<protein>
    <submittedName>
        <fullName evidence="6">Extracellular solute-binding protein</fullName>
    </submittedName>
</protein>
<dbReference type="GO" id="GO:1901982">
    <property type="term" value="F:maltose binding"/>
    <property type="evidence" value="ECO:0007669"/>
    <property type="project" value="TreeGrafter"/>
</dbReference>
<evidence type="ECO:0000256" key="4">
    <source>
        <dbReference type="SAM" id="MobiDB-lite"/>
    </source>
</evidence>
<sequence>MKKKGRALTAVLLGLTMVMSLAGCGQKKESTADTAAAGSEAAKTEESTGEKSTSAEMETITLKLGFNGDFLTMPEAVLGAAENLNKKYEQEGKNIRIEFETDYQTIDNSEYHNNIVFAHKSGDAPDIFICDADVAGFVKAGCVLDITDVMSDAFVDGVFTPTMVDGKAYAMPFDLPLRVIYYSNKDLADIGWSQDEIDALPEKIRDGEFTLEQFMDLCSEVVEKGGAKYGLVHRPGAGNDFFDMLNAFGGQYYDENGSLVFDEAGITRFFESIYENANTTKITPPNLNQLGWDTINKMVGTGEAFAYYGPMFSATYVAQAAGLETEEFAKNETFVLFPKSEYTDAPFATVAPQMMAISADTKYPDVCKDIFRELAGDSNSLLAKHAGTIYTLSCIKEANKNPEVTENPILKNVTYMADYAKSVPAINNLSSLKSEMFTQIVSLELGQTTPEQAVADLKTQIELNVDNVIFK</sequence>
<feature type="region of interest" description="Disordered" evidence="4">
    <location>
        <begin position="35"/>
        <end position="55"/>
    </location>
</feature>
<accession>A0A174J5C0</accession>
<dbReference type="SUPFAM" id="SSF53850">
    <property type="entry name" value="Periplasmic binding protein-like II"/>
    <property type="match status" value="1"/>
</dbReference>
<dbReference type="Proteomes" id="UP000095651">
    <property type="component" value="Unassembled WGS sequence"/>
</dbReference>
<keyword evidence="3 5" id="KW-0732">Signal</keyword>
<feature type="signal peptide" evidence="5">
    <location>
        <begin position="1"/>
        <end position="22"/>
    </location>
</feature>
<dbReference type="EMBL" id="CYZE01000014">
    <property type="protein sequence ID" value="CUO92335.1"/>
    <property type="molecule type" value="Genomic_DNA"/>
</dbReference>
<feature type="chain" id="PRO_5038434980" evidence="5">
    <location>
        <begin position="23"/>
        <end position="471"/>
    </location>
</feature>
<evidence type="ECO:0000256" key="3">
    <source>
        <dbReference type="ARBA" id="ARBA00022729"/>
    </source>
</evidence>
<evidence type="ECO:0000313" key="6">
    <source>
        <dbReference type="EMBL" id="CUO92335.1"/>
    </source>
</evidence>
<reference evidence="6 7" key="1">
    <citation type="submission" date="2015-09" db="EMBL/GenBank/DDBJ databases">
        <authorList>
            <consortium name="Pathogen Informatics"/>
        </authorList>
    </citation>
    <scope>NUCLEOTIDE SEQUENCE [LARGE SCALE GENOMIC DNA]</scope>
    <source>
        <strain evidence="6 7">2789STDY5608850</strain>
    </source>
</reference>
<dbReference type="GO" id="GO:0055052">
    <property type="term" value="C:ATP-binding cassette (ABC) transporter complex, substrate-binding subunit-containing"/>
    <property type="evidence" value="ECO:0007669"/>
    <property type="project" value="TreeGrafter"/>
</dbReference>
<name>A0A174J5C0_9FIRM</name>
<dbReference type="Pfam" id="PF01547">
    <property type="entry name" value="SBP_bac_1"/>
    <property type="match status" value="1"/>
</dbReference>
<dbReference type="RefSeq" id="WP_055658407.1">
    <property type="nucleotide sequence ID" value="NZ_CABIXC010000014.1"/>
</dbReference>
<proteinExistence type="inferred from homology"/>
<evidence type="ECO:0000256" key="2">
    <source>
        <dbReference type="ARBA" id="ARBA00022448"/>
    </source>
</evidence>
<dbReference type="GO" id="GO:0015768">
    <property type="term" value="P:maltose transport"/>
    <property type="evidence" value="ECO:0007669"/>
    <property type="project" value="TreeGrafter"/>
</dbReference>
<organism evidence="6 7">
    <name type="scientific">Hungatella hathewayi</name>
    <dbReference type="NCBI Taxonomy" id="154046"/>
    <lineage>
        <taxon>Bacteria</taxon>
        <taxon>Bacillati</taxon>
        <taxon>Bacillota</taxon>
        <taxon>Clostridia</taxon>
        <taxon>Lachnospirales</taxon>
        <taxon>Lachnospiraceae</taxon>
        <taxon>Hungatella</taxon>
    </lineage>
</organism>
<dbReference type="Gene3D" id="3.40.190.10">
    <property type="entry name" value="Periplasmic binding protein-like II"/>
    <property type="match status" value="1"/>
</dbReference>
<dbReference type="PANTHER" id="PTHR30061:SF50">
    <property type="entry name" value="MALTOSE_MALTODEXTRIN-BINDING PERIPLASMIC PROTEIN"/>
    <property type="match status" value="1"/>
</dbReference>
<dbReference type="GO" id="GO:0042956">
    <property type="term" value="P:maltodextrin transmembrane transport"/>
    <property type="evidence" value="ECO:0007669"/>
    <property type="project" value="TreeGrafter"/>
</dbReference>